<dbReference type="InterPro" id="IPR002125">
    <property type="entry name" value="CMP_dCMP_dom"/>
</dbReference>
<dbReference type="Proteomes" id="UP001228044">
    <property type="component" value="Unassembled WGS sequence"/>
</dbReference>
<dbReference type="Pfam" id="PF00383">
    <property type="entry name" value="dCMP_cyt_deam_1"/>
    <property type="match status" value="1"/>
</dbReference>
<dbReference type="PANTHER" id="PTHR11644:SF2">
    <property type="entry name" value="CYTIDINE DEAMINASE"/>
    <property type="match status" value="1"/>
</dbReference>
<evidence type="ECO:0000256" key="1">
    <source>
        <dbReference type="ARBA" id="ARBA00001947"/>
    </source>
</evidence>
<evidence type="ECO:0000256" key="10">
    <source>
        <dbReference type="ARBA" id="ARBA00049252"/>
    </source>
</evidence>
<comment type="function">
    <text evidence="2 12">This enzyme scavenges exogenous and endogenous cytidine and 2'-deoxycytidine for UMP synthesis.</text>
</comment>
<evidence type="ECO:0000256" key="7">
    <source>
        <dbReference type="ARBA" id="ARBA00022801"/>
    </source>
</evidence>
<comment type="caution">
    <text evidence="14">The sequence shown here is derived from an EMBL/GenBank/DDBJ whole genome shotgun (WGS) entry which is preliminary data.</text>
</comment>
<evidence type="ECO:0000256" key="3">
    <source>
        <dbReference type="ARBA" id="ARBA00006576"/>
    </source>
</evidence>
<evidence type="ECO:0000313" key="15">
    <source>
        <dbReference type="Proteomes" id="UP001228044"/>
    </source>
</evidence>
<dbReference type="GO" id="GO:0004126">
    <property type="term" value="F:cytidine deaminase activity"/>
    <property type="evidence" value="ECO:0007669"/>
    <property type="project" value="UniProtKB-EC"/>
</dbReference>
<dbReference type="CDD" id="cd01283">
    <property type="entry name" value="cytidine_deaminase"/>
    <property type="match status" value="1"/>
</dbReference>
<dbReference type="NCBIfam" id="NF004064">
    <property type="entry name" value="PRK05578.1"/>
    <property type="match status" value="1"/>
</dbReference>
<dbReference type="EC" id="3.5.4.5" evidence="4 12"/>
<dbReference type="PROSITE" id="PS51747">
    <property type="entry name" value="CYT_DCMP_DEAMINASES_2"/>
    <property type="match status" value="1"/>
</dbReference>
<keyword evidence="7 12" id="KW-0378">Hydrolase</keyword>
<name>A0ABT8DY41_9BURK</name>
<sequence length="140" mass="14915">MLTLNEDLRQRLLAASLAARARSHSPYSKYAVGAAILDEQGRIHAGANIENAAYPQGWCAETTALSAMLMAGGRQARALLVTGPGPDLITPCGGCRQKLREFGAPELIIIAGDPSGIRQQWTLAELLPFSFGPDNLKSVE</sequence>
<dbReference type="InterPro" id="IPR016193">
    <property type="entry name" value="Cytidine_deaminase-like"/>
</dbReference>
<dbReference type="InterPro" id="IPR006262">
    <property type="entry name" value="Cyt_deam_tetra"/>
</dbReference>
<evidence type="ECO:0000256" key="11">
    <source>
        <dbReference type="ARBA" id="ARBA00049558"/>
    </source>
</evidence>
<dbReference type="PANTHER" id="PTHR11644">
    <property type="entry name" value="CYTIDINE DEAMINASE"/>
    <property type="match status" value="1"/>
</dbReference>
<dbReference type="SUPFAM" id="SSF53927">
    <property type="entry name" value="Cytidine deaminase-like"/>
    <property type="match status" value="1"/>
</dbReference>
<dbReference type="InterPro" id="IPR050202">
    <property type="entry name" value="Cyt/Deoxycyt_deaminase"/>
</dbReference>
<organism evidence="14 15">
    <name type="scientific">Roseateles violae</name>
    <dbReference type="NCBI Taxonomy" id="3058042"/>
    <lineage>
        <taxon>Bacteria</taxon>
        <taxon>Pseudomonadati</taxon>
        <taxon>Pseudomonadota</taxon>
        <taxon>Betaproteobacteria</taxon>
        <taxon>Burkholderiales</taxon>
        <taxon>Sphaerotilaceae</taxon>
        <taxon>Roseateles</taxon>
    </lineage>
</organism>
<dbReference type="PROSITE" id="PS00903">
    <property type="entry name" value="CYT_DCMP_DEAMINASES_1"/>
    <property type="match status" value="1"/>
</dbReference>
<comment type="catalytic activity">
    <reaction evidence="10 12">
        <text>2'-deoxycytidine + H2O + H(+) = 2'-deoxyuridine + NH4(+)</text>
        <dbReference type="Rhea" id="RHEA:13433"/>
        <dbReference type="ChEBI" id="CHEBI:15377"/>
        <dbReference type="ChEBI" id="CHEBI:15378"/>
        <dbReference type="ChEBI" id="CHEBI:15698"/>
        <dbReference type="ChEBI" id="CHEBI:16450"/>
        <dbReference type="ChEBI" id="CHEBI:28938"/>
        <dbReference type="EC" id="3.5.4.5"/>
    </reaction>
</comment>
<feature type="domain" description="CMP/dCMP-type deaminase" evidence="13">
    <location>
        <begin position="7"/>
        <end position="134"/>
    </location>
</feature>
<evidence type="ECO:0000256" key="2">
    <source>
        <dbReference type="ARBA" id="ARBA00003949"/>
    </source>
</evidence>
<keyword evidence="6 12" id="KW-0479">Metal-binding</keyword>
<keyword evidence="8 12" id="KW-0862">Zinc</keyword>
<gene>
    <name evidence="14" type="primary">cdd</name>
    <name evidence="14" type="ORF">QWJ38_16550</name>
</gene>
<accession>A0ABT8DY41</accession>
<evidence type="ECO:0000313" key="14">
    <source>
        <dbReference type="EMBL" id="MDN3921901.1"/>
    </source>
</evidence>
<dbReference type="RefSeq" id="WP_290360204.1">
    <property type="nucleotide sequence ID" value="NZ_JAUHHC010000004.1"/>
</dbReference>
<comment type="similarity">
    <text evidence="3 12">Belongs to the cytidine and deoxycytidylate deaminase family.</text>
</comment>
<dbReference type="Gene3D" id="3.40.140.10">
    <property type="entry name" value="Cytidine Deaminase, domain 2"/>
    <property type="match status" value="1"/>
</dbReference>
<proteinExistence type="inferred from homology"/>
<evidence type="ECO:0000256" key="6">
    <source>
        <dbReference type="ARBA" id="ARBA00022723"/>
    </source>
</evidence>
<evidence type="ECO:0000256" key="4">
    <source>
        <dbReference type="ARBA" id="ARBA00012783"/>
    </source>
</evidence>
<comment type="catalytic activity">
    <reaction evidence="11 12">
        <text>cytidine + H2O + H(+) = uridine + NH4(+)</text>
        <dbReference type="Rhea" id="RHEA:16069"/>
        <dbReference type="ChEBI" id="CHEBI:15377"/>
        <dbReference type="ChEBI" id="CHEBI:15378"/>
        <dbReference type="ChEBI" id="CHEBI:16704"/>
        <dbReference type="ChEBI" id="CHEBI:17562"/>
        <dbReference type="ChEBI" id="CHEBI:28938"/>
        <dbReference type="EC" id="3.5.4.5"/>
    </reaction>
</comment>
<dbReference type="InterPro" id="IPR016192">
    <property type="entry name" value="APOBEC/CMP_deaminase_Zn-bd"/>
</dbReference>
<dbReference type="EMBL" id="JAUHHC010000004">
    <property type="protein sequence ID" value="MDN3921901.1"/>
    <property type="molecule type" value="Genomic_DNA"/>
</dbReference>
<keyword evidence="15" id="KW-1185">Reference proteome</keyword>
<evidence type="ECO:0000256" key="8">
    <source>
        <dbReference type="ARBA" id="ARBA00022833"/>
    </source>
</evidence>
<protein>
    <recommendedName>
        <fullName evidence="5 12">Cytidine deaminase</fullName>
        <ecNumber evidence="4 12">3.5.4.5</ecNumber>
    </recommendedName>
    <alternativeName>
        <fullName evidence="9 12">Cytidine aminohydrolase</fullName>
    </alternativeName>
</protein>
<evidence type="ECO:0000256" key="9">
    <source>
        <dbReference type="ARBA" id="ARBA00032005"/>
    </source>
</evidence>
<reference evidence="14 15" key="1">
    <citation type="submission" date="2023-06" db="EMBL/GenBank/DDBJ databases">
        <title>Pelomonas sp. PFR6 16S ribosomal RNA gene Genome sequencing and assembly.</title>
        <authorList>
            <person name="Woo H."/>
        </authorList>
    </citation>
    <scope>NUCLEOTIDE SEQUENCE [LARGE SCALE GENOMIC DNA]</scope>
    <source>
        <strain evidence="14 15">PFR6</strain>
    </source>
</reference>
<dbReference type="NCBIfam" id="TIGR01354">
    <property type="entry name" value="cyt_deam_tetra"/>
    <property type="match status" value="1"/>
</dbReference>
<evidence type="ECO:0000259" key="13">
    <source>
        <dbReference type="PROSITE" id="PS51747"/>
    </source>
</evidence>
<evidence type="ECO:0000256" key="12">
    <source>
        <dbReference type="RuleBase" id="RU364006"/>
    </source>
</evidence>
<comment type="cofactor">
    <cofactor evidence="1 12">
        <name>Zn(2+)</name>
        <dbReference type="ChEBI" id="CHEBI:29105"/>
    </cofactor>
</comment>
<evidence type="ECO:0000256" key="5">
    <source>
        <dbReference type="ARBA" id="ARBA00018266"/>
    </source>
</evidence>